<sequence>MPERERVSPANPKLSSRTGESAFNGTESLDNGELWLKNRKIISSESYGSGVGSKFGGGYGIKLGDVPSGPSPIGSHHGEGSPPSISVLEGRMLRDVPNGPYPTNGGGRPPSLPEDPILREVPGGPNPLHRK</sequence>
<feature type="region of interest" description="Disordered" evidence="1">
    <location>
        <begin position="63"/>
        <end position="131"/>
    </location>
</feature>
<proteinExistence type="predicted"/>
<dbReference type="Proteomes" id="UP000017836">
    <property type="component" value="Unassembled WGS sequence"/>
</dbReference>
<feature type="region of interest" description="Disordered" evidence="1">
    <location>
        <begin position="1"/>
        <end position="30"/>
    </location>
</feature>
<accession>W1PZB3</accession>
<dbReference type="PANTHER" id="PTHR37380">
    <property type="entry name" value="CLE FAMILY OSCLE501 PROTEIN"/>
    <property type="match status" value="1"/>
</dbReference>
<evidence type="ECO:0000313" key="2">
    <source>
        <dbReference type="EMBL" id="ERN13494.1"/>
    </source>
</evidence>
<protein>
    <submittedName>
        <fullName evidence="2">Uncharacterized protein</fullName>
    </submittedName>
</protein>
<dbReference type="Gramene" id="ERN13494">
    <property type="protein sequence ID" value="ERN13494"/>
    <property type="gene ID" value="AMTR_s00041p00215190"/>
</dbReference>
<gene>
    <name evidence="2" type="ORF">AMTR_s00041p00215190</name>
</gene>
<evidence type="ECO:0000256" key="1">
    <source>
        <dbReference type="SAM" id="MobiDB-lite"/>
    </source>
</evidence>
<reference evidence="3" key="1">
    <citation type="journal article" date="2013" name="Science">
        <title>The Amborella genome and the evolution of flowering plants.</title>
        <authorList>
            <consortium name="Amborella Genome Project"/>
        </authorList>
    </citation>
    <scope>NUCLEOTIDE SEQUENCE [LARGE SCALE GENOMIC DNA]</scope>
</reference>
<evidence type="ECO:0000313" key="3">
    <source>
        <dbReference type="Proteomes" id="UP000017836"/>
    </source>
</evidence>
<dbReference type="AlphaFoldDB" id="W1PZB3"/>
<keyword evidence="3" id="KW-1185">Reference proteome</keyword>
<name>W1PZB3_AMBTC</name>
<organism evidence="2 3">
    <name type="scientific">Amborella trichopoda</name>
    <dbReference type="NCBI Taxonomy" id="13333"/>
    <lineage>
        <taxon>Eukaryota</taxon>
        <taxon>Viridiplantae</taxon>
        <taxon>Streptophyta</taxon>
        <taxon>Embryophyta</taxon>
        <taxon>Tracheophyta</taxon>
        <taxon>Spermatophyta</taxon>
        <taxon>Magnoliopsida</taxon>
        <taxon>Amborellales</taxon>
        <taxon>Amborellaceae</taxon>
        <taxon>Amborella</taxon>
    </lineage>
</organism>
<dbReference type="PANTHER" id="PTHR37380:SF1">
    <property type="entry name" value="CLE FAMILY OSCLE501 PROTEIN"/>
    <property type="match status" value="1"/>
</dbReference>
<dbReference type="EMBL" id="KI392588">
    <property type="protein sequence ID" value="ERN13494.1"/>
    <property type="molecule type" value="Genomic_DNA"/>
</dbReference>
<dbReference type="HOGENOM" id="CLU_2103081_0_0_1"/>
<feature type="compositionally biased region" description="Polar residues" evidence="1">
    <location>
        <begin position="13"/>
        <end position="29"/>
    </location>
</feature>